<dbReference type="PIRSF" id="PIRSF000774">
    <property type="entry name" value="RpoN"/>
    <property type="match status" value="1"/>
</dbReference>
<dbReference type="InterPro" id="IPR038709">
    <property type="entry name" value="RpoN_core-bd_sf"/>
</dbReference>
<evidence type="ECO:0000313" key="15">
    <source>
        <dbReference type="Proteomes" id="UP000427716"/>
    </source>
</evidence>
<dbReference type="NCBIfam" id="NF004595">
    <property type="entry name" value="PRK05932.1-2"/>
    <property type="match status" value="1"/>
</dbReference>
<feature type="domain" description="RNA polymerase sigma factor 54 core-binding" evidence="13">
    <location>
        <begin position="124"/>
        <end position="317"/>
    </location>
</feature>
<dbReference type="PANTHER" id="PTHR32248">
    <property type="entry name" value="RNA POLYMERASE SIGMA-54 FACTOR"/>
    <property type="match status" value="1"/>
</dbReference>
<dbReference type="InterPro" id="IPR007046">
    <property type="entry name" value="RNA_pol_sigma_54_core-bd"/>
</dbReference>
<keyword evidence="5 10" id="KW-0548">Nucleotidyltransferase</keyword>
<dbReference type="InterPro" id="IPR000394">
    <property type="entry name" value="RNA_pol_sigma_54"/>
</dbReference>
<protein>
    <recommendedName>
        <fullName evidence="2 10">RNA polymerase sigma-54 factor</fullName>
    </recommendedName>
</protein>
<dbReference type="PANTHER" id="PTHR32248:SF4">
    <property type="entry name" value="RNA POLYMERASE SIGMA-54 FACTOR"/>
    <property type="match status" value="1"/>
</dbReference>
<dbReference type="GO" id="GO:0016779">
    <property type="term" value="F:nucleotidyltransferase activity"/>
    <property type="evidence" value="ECO:0007669"/>
    <property type="project" value="UniProtKB-KW"/>
</dbReference>
<keyword evidence="6 10" id="KW-0805">Transcription regulation</keyword>
<dbReference type="KEGG" id="ghl:GM160_06895"/>
<keyword evidence="7 10" id="KW-0731">Sigma factor</keyword>
<evidence type="ECO:0000256" key="10">
    <source>
        <dbReference type="PIRNR" id="PIRNR000774"/>
    </source>
</evidence>
<reference evidence="14 15" key="1">
    <citation type="submission" date="2019-11" db="EMBL/GenBank/DDBJ databases">
        <authorList>
            <person name="Zhang J."/>
            <person name="Sun C."/>
        </authorList>
    </citation>
    <scope>NUCLEOTIDE SEQUENCE [LARGE SCALE GENOMIC DNA]</scope>
    <source>
        <strain evidence="15">sp2</strain>
    </source>
</reference>
<dbReference type="GO" id="GO:0000428">
    <property type="term" value="C:DNA-directed RNA polymerase complex"/>
    <property type="evidence" value="ECO:0007669"/>
    <property type="project" value="UniProtKB-KW"/>
</dbReference>
<dbReference type="Pfam" id="PF04963">
    <property type="entry name" value="Sigma54_CBD"/>
    <property type="match status" value="1"/>
</dbReference>
<dbReference type="PROSITE" id="PS50044">
    <property type="entry name" value="SIGMA54_3"/>
    <property type="match status" value="1"/>
</dbReference>
<evidence type="ECO:0000256" key="7">
    <source>
        <dbReference type="ARBA" id="ARBA00023082"/>
    </source>
</evidence>
<evidence type="ECO:0000256" key="11">
    <source>
        <dbReference type="SAM" id="MobiDB-lite"/>
    </source>
</evidence>
<keyword evidence="8 10" id="KW-0238">DNA-binding</keyword>
<evidence type="ECO:0000256" key="2">
    <source>
        <dbReference type="ARBA" id="ARBA00019942"/>
    </source>
</evidence>
<evidence type="ECO:0000256" key="4">
    <source>
        <dbReference type="ARBA" id="ARBA00022679"/>
    </source>
</evidence>
<keyword evidence="3 10" id="KW-0240">DNA-directed RNA polymerase</keyword>
<dbReference type="AlphaFoldDB" id="A0A6I6CZC3"/>
<dbReference type="GO" id="GO:0006352">
    <property type="term" value="P:DNA-templated transcription initiation"/>
    <property type="evidence" value="ECO:0007669"/>
    <property type="project" value="InterPro"/>
</dbReference>
<feature type="domain" description="RNA polymerase sigma factor 54 DNA-binding" evidence="12">
    <location>
        <begin position="331"/>
        <end position="489"/>
    </location>
</feature>
<keyword evidence="15" id="KW-1185">Reference proteome</keyword>
<dbReference type="PRINTS" id="PR00045">
    <property type="entry name" value="SIGMA54FCT"/>
</dbReference>
<evidence type="ECO:0000256" key="9">
    <source>
        <dbReference type="ARBA" id="ARBA00023163"/>
    </source>
</evidence>
<feature type="region of interest" description="Disordered" evidence="11">
    <location>
        <begin position="46"/>
        <end position="126"/>
    </location>
</feature>
<name>A0A6I6CZC3_9GAMM</name>
<evidence type="ECO:0000256" key="5">
    <source>
        <dbReference type="ARBA" id="ARBA00022695"/>
    </source>
</evidence>
<accession>A0A6I6CZC3</accession>
<dbReference type="Gene3D" id="1.10.10.60">
    <property type="entry name" value="Homeodomain-like"/>
    <property type="match status" value="1"/>
</dbReference>
<dbReference type="Pfam" id="PF04552">
    <property type="entry name" value="Sigma54_DBD"/>
    <property type="match status" value="1"/>
</dbReference>
<sequence>MKAGLELRLGQSLAMTPQLQQSIRLLQLSTLELSLEIQQALDSNPLLEVAEDEREEDEATEATTAEEQDPGAQAGEELLEDRKDKSADEDLVVDSSWDDYYESDGSTALSASAPGEDYDPFATQSTGEDNLRDHLLSQVHLASLSDTDRRIATALIESLELSGYLEEPLDEIVAMLAEDLPGIDTEEVEATLHYIQQLDPVGVAARSLAECLTIQIDQHHADDPAADDARALLQDDWLEAIARRELPQVIKGLGISRERLEAALRLIQVLDPRPGLSIGDTAADYIKPDVIVTHREDGWHVDLNPEIAPRLRVNQTYASLIDRSSRGKDATYIRNHLQEARWFIKSLRSRNESLLNVAREIVRRQIEFFEQGEIAMKPLVLREIAETLELHESTVSRVTTNKYMLTPRGVFEFKYFFSSHVGTSDGGECSATAIRARIKKLVEEENPKKPLSDAKIATMLGDEGIDVARRTIAKYREAMGIASSTDRKRLI</sequence>
<evidence type="ECO:0000259" key="13">
    <source>
        <dbReference type="Pfam" id="PF04963"/>
    </source>
</evidence>
<dbReference type="Proteomes" id="UP000427716">
    <property type="component" value="Chromosome"/>
</dbReference>
<organism evidence="14 15">
    <name type="scientific">Guyparkeria halophila</name>
    <dbReference type="NCBI Taxonomy" id="47960"/>
    <lineage>
        <taxon>Bacteria</taxon>
        <taxon>Pseudomonadati</taxon>
        <taxon>Pseudomonadota</taxon>
        <taxon>Gammaproteobacteria</taxon>
        <taxon>Chromatiales</taxon>
        <taxon>Thioalkalibacteraceae</taxon>
        <taxon>Guyparkeria</taxon>
    </lineage>
</organism>
<evidence type="ECO:0000256" key="3">
    <source>
        <dbReference type="ARBA" id="ARBA00022478"/>
    </source>
</evidence>
<feature type="compositionally biased region" description="Acidic residues" evidence="11">
    <location>
        <begin position="89"/>
        <end position="102"/>
    </location>
</feature>
<evidence type="ECO:0000313" key="14">
    <source>
        <dbReference type="EMBL" id="QGT79589.1"/>
    </source>
</evidence>
<dbReference type="GO" id="GO:0003677">
    <property type="term" value="F:DNA binding"/>
    <property type="evidence" value="ECO:0007669"/>
    <property type="project" value="UniProtKB-KW"/>
</dbReference>
<comment type="similarity">
    <text evidence="1 10">Belongs to the sigma-54 factor family.</text>
</comment>
<dbReference type="PROSITE" id="PS00717">
    <property type="entry name" value="SIGMA54_1"/>
    <property type="match status" value="1"/>
</dbReference>
<dbReference type="Gene3D" id="1.10.10.1330">
    <property type="entry name" value="RNA polymerase sigma-54 factor, core-binding domain"/>
    <property type="match status" value="1"/>
</dbReference>
<dbReference type="InterPro" id="IPR007634">
    <property type="entry name" value="RNA_pol_sigma_54_DNA-bd"/>
</dbReference>
<comment type="function">
    <text evidence="10">Sigma factors are initiation factors that promote the attachment of RNA polymerase to specific initiation sites and are then released.</text>
</comment>
<dbReference type="EMBL" id="CP046415">
    <property type="protein sequence ID" value="QGT79589.1"/>
    <property type="molecule type" value="Genomic_DNA"/>
</dbReference>
<dbReference type="NCBIfam" id="TIGR02395">
    <property type="entry name" value="rpoN_sigma"/>
    <property type="match status" value="1"/>
</dbReference>
<gene>
    <name evidence="14" type="ORF">GM160_06895</name>
</gene>
<evidence type="ECO:0000256" key="1">
    <source>
        <dbReference type="ARBA" id="ARBA00008798"/>
    </source>
</evidence>
<dbReference type="GO" id="GO:0001216">
    <property type="term" value="F:DNA-binding transcription activator activity"/>
    <property type="evidence" value="ECO:0007669"/>
    <property type="project" value="InterPro"/>
</dbReference>
<keyword evidence="9 10" id="KW-0804">Transcription</keyword>
<evidence type="ECO:0000259" key="12">
    <source>
        <dbReference type="Pfam" id="PF04552"/>
    </source>
</evidence>
<dbReference type="GO" id="GO:0016987">
    <property type="term" value="F:sigma factor activity"/>
    <property type="evidence" value="ECO:0007669"/>
    <property type="project" value="UniProtKB-KW"/>
</dbReference>
<dbReference type="RefSeq" id="WP_156575386.1">
    <property type="nucleotide sequence ID" value="NZ_CP046415.1"/>
</dbReference>
<feature type="compositionally biased region" description="Acidic residues" evidence="11">
    <location>
        <begin position="49"/>
        <end position="69"/>
    </location>
</feature>
<dbReference type="NCBIfam" id="NF009118">
    <property type="entry name" value="PRK12469.1"/>
    <property type="match status" value="1"/>
</dbReference>
<dbReference type="PROSITE" id="PS00718">
    <property type="entry name" value="SIGMA54_2"/>
    <property type="match status" value="1"/>
</dbReference>
<keyword evidence="4 10" id="KW-0808">Transferase</keyword>
<proteinExistence type="inferred from homology"/>
<dbReference type="Pfam" id="PF00309">
    <property type="entry name" value="Sigma54_AID"/>
    <property type="match status" value="1"/>
</dbReference>
<evidence type="ECO:0000256" key="6">
    <source>
        <dbReference type="ARBA" id="ARBA00023015"/>
    </source>
</evidence>
<evidence type="ECO:0000256" key="8">
    <source>
        <dbReference type="ARBA" id="ARBA00023125"/>
    </source>
</evidence>